<accession>A0A7D5QB69</accession>
<sequence>MDPTIEGEEGGIEIRDPIERRRVSLGTDRAVRPADVDPAGLRVPVGAAALVTVRELVLSRLVDLLVRDADGEVVVDANSAPVRTLPEAEYVVEVTAPIKVYLTAESALELVAGPDGVRIGFPEATDVVVGARSYHDRPSGTITTTTDPDDLRAAVSALSSALKTTGPERSYPTLRGHPPLIELGESLSIPDGIARPETGVRLELPPTLEALFTAAPLAYYLGADVVDGEQPRLVTDAGVEFDLTAEGGLESTVRRVLERTFFLDCLLRGEGYAGVDLHERAAVESVVGPEFERLYDEPLAERLPAYLDVEHGEVAERLPRWRLVACFPPDPAGVETLPFVLDELAAVRVRTPERVPASGLRGRVVSEYLADGGSRPFVRRSSAVDAPAEPVVALPESDAVEQVWFGPGTPWNASKGVPASYRNALGREPDGGPIDITVVVNGAGMDEESRAAADVYRDWEWLPSSVSIETGLSTVELRRTLEAGTDYLHYVGHVDPGGFRCPDGTLDAGSIDDVGVDAFLLNGCRSYEQGVALVERGALGGVVTLSDVINDGAVDVGRAMAGLLNRGFPLRAALSLARVGHVLGGYYLVVGDGTVDVAQSENGAPMACEVEPLGDGTVELTAHTFLPSEGGMGTAAYPLVPSNDRHSLAPGSSGPFRLDAEEAVRFFERFTSPAVIDGELVVEGVPDRLDAQGP</sequence>
<gene>
    <name evidence="1" type="ORF">HUG12_11600</name>
</gene>
<evidence type="ECO:0000313" key="1">
    <source>
        <dbReference type="EMBL" id="QLG62338.1"/>
    </source>
</evidence>
<name>A0A7D5QB69_9EURY</name>
<dbReference type="RefSeq" id="WP_179268923.1">
    <property type="nucleotide sequence ID" value="NZ_CP058579.1"/>
</dbReference>
<dbReference type="Proteomes" id="UP000509626">
    <property type="component" value="Chromosome"/>
</dbReference>
<protein>
    <submittedName>
        <fullName evidence="1">Uncharacterized protein</fullName>
    </submittedName>
</protein>
<dbReference type="GeneID" id="56038113"/>
<proteinExistence type="predicted"/>
<dbReference type="OrthoDB" id="269729at2157"/>
<dbReference type="EMBL" id="CP058579">
    <property type="protein sequence ID" value="QLG62338.1"/>
    <property type="molecule type" value="Genomic_DNA"/>
</dbReference>
<dbReference type="KEGG" id="halu:HUG12_11600"/>
<keyword evidence="2" id="KW-1185">Reference proteome</keyword>
<reference evidence="1 2" key="1">
    <citation type="submission" date="2020-06" db="EMBL/GenBank/DDBJ databases">
        <title>NJ-3-1, isolated from saline soil.</title>
        <authorList>
            <person name="Cui H.L."/>
            <person name="Shi X."/>
        </authorList>
    </citation>
    <scope>NUCLEOTIDE SEQUENCE [LARGE SCALE GENOMIC DNA]</scope>
    <source>
        <strain evidence="1 2">NJ-3-1</strain>
    </source>
</reference>
<organism evidence="1 2">
    <name type="scientific">Halorarum salinum</name>
    <dbReference type="NCBI Taxonomy" id="2743089"/>
    <lineage>
        <taxon>Archaea</taxon>
        <taxon>Methanobacteriati</taxon>
        <taxon>Methanobacteriota</taxon>
        <taxon>Stenosarchaea group</taxon>
        <taxon>Halobacteria</taxon>
        <taxon>Halobacteriales</taxon>
        <taxon>Haloferacaceae</taxon>
        <taxon>Halorarum</taxon>
    </lineage>
</organism>
<evidence type="ECO:0000313" key="2">
    <source>
        <dbReference type="Proteomes" id="UP000509626"/>
    </source>
</evidence>
<dbReference type="AlphaFoldDB" id="A0A7D5QB69"/>